<keyword evidence="3" id="KW-0560">Oxidoreductase</keyword>
<dbReference type="InterPro" id="IPR002355">
    <property type="entry name" value="Cu_oxidase_Cu_BS"/>
</dbReference>
<comment type="caution">
    <text evidence="8">The sequence shown here is derived from an EMBL/GenBank/DDBJ whole genome shotgun (WGS) entry which is preliminary data.</text>
</comment>
<dbReference type="PROSITE" id="PS00079">
    <property type="entry name" value="MULTICOPPER_OXIDASE1"/>
    <property type="match status" value="1"/>
</dbReference>
<dbReference type="Pfam" id="PF07731">
    <property type="entry name" value="Cu-oxidase_2"/>
    <property type="match status" value="1"/>
</dbReference>
<dbReference type="Gene3D" id="2.60.40.420">
    <property type="entry name" value="Cupredoxins - blue copper proteins"/>
    <property type="match status" value="3"/>
</dbReference>
<dbReference type="InterPro" id="IPR001117">
    <property type="entry name" value="Cu-oxidase_2nd"/>
</dbReference>
<dbReference type="PANTHER" id="PTHR11709">
    <property type="entry name" value="MULTI-COPPER OXIDASE"/>
    <property type="match status" value="1"/>
</dbReference>
<feature type="domain" description="Plastocyanin-like" evidence="7">
    <location>
        <begin position="119"/>
        <end position="230"/>
    </location>
</feature>
<dbReference type="Pfam" id="PF07732">
    <property type="entry name" value="Cu-oxidase_3"/>
    <property type="match status" value="1"/>
</dbReference>
<evidence type="ECO:0000256" key="2">
    <source>
        <dbReference type="ARBA" id="ARBA00022723"/>
    </source>
</evidence>
<dbReference type="SUPFAM" id="SSF49503">
    <property type="entry name" value="Cupredoxins"/>
    <property type="match status" value="3"/>
</dbReference>
<dbReference type="AlphaFoldDB" id="A0AAN7AEC3"/>
<keyword evidence="4" id="KW-0186">Copper</keyword>
<dbReference type="InterPro" id="IPR011706">
    <property type="entry name" value="Cu-oxidase_C"/>
</dbReference>
<dbReference type="PROSITE" id="PS00080">
    <property type="entry name" value="MULTICOPPER_OXIDASE2"/>
    <property type="match status" value="1"/>
</dbReference>
<dbReference type="GO" id="GO:0016491">
    <property type="term" value="F:oxidoreductase activity"/>
    <property type="evidence" value="ECO:0007669"/>
    <property type="project" value="UniProtKB-KW"/>
</dbReference>
<sequence length="664" mass="74689">MMGFFKTCLDFITHAAVTPFASFGNLFSSTSQQPLFASIERYSAADFPNIYKPSIIPSRDCKYPGLERSGYRICQNEAKSCWLTGPDGDYTVETDNEADEGTPTGTYREYWITIDKAPHLSPDGQTKIGGVTLNGTYPGPVIEACWGDEIIVHVKNLYLDNGTTIHWHGLRMYKANAMDGVNGVTQCPIAQNDEFTYAFHTQQHGHTWYHSHYSLQYPDGVAGPLLIHGPTSAEWDNDLGPVMISDWIHDTAFAAFNCEAYPDLPECQNGESPPRADNIVVNGIGAFKQKDGTYTNNYFKTMFTPKKKHLLRLINGSASSNFIFSIDNHTLEVIANDLVPIEPYQTNSIMLGIGQRYTVVVEADQPAELYWIRTTPADECNTFRKNKTTGEFTQIKETTAFIVYEGAPKSDRIPHSEKQPGITNSCKDESEYSQDRLVPKVPWTVPDKPSNNVTKASFSAGYEKDANPYLYPEDPFKHWVFGNNENSDPVWVNFSNPTILNLEEDPPFTNILRLDESHGFIYMIIDGQFFFKSNKISPIQTAHPIHLHGSDFVILNQEFNTTYDAVESPKKFKLNNPARRDTAMLPSNGYLAIAFKPDNPGAWIMHCHIAWHASSGLALQLVVRAKDIPRWNNKWGAMTMVRRGCDRWIALTEKDPIVQTDSGI</sequence>
<evidence type="ECO:0000313" key="9">
    <source>
        <dbReference type="Proteomes" id="UP001302126"/>
    </source>
</evidence>
<protein>
    <submittedName>
        <fullName evidence="8">Multicopper oxidase-domain-containing protein</fullName>
    </submittedName>
</protein>
<evidence type="ECO:0000256" key="4">
    <source>
        <dbReference type="ARBA" id="ARBA00023008"/>
    </source>
</evidence>
<dbReference type="Proteomes" id="UP001302126">
    <property type="component" value="Unassembled WGS sequence"/>
</dbReference>
<evidence type="ECO:0000313" key="8">
    <source>
        <dbReference type="EMBL" id="KAK4182737.1"/>
    </source>
</evidence>
<dbReference type="GO" id="GO:0005507">
    <property type="term" value="F:copper ion binding"/>
    <property type="evidence" value="ECO:0007669"/>
    <property type="project" value="InterPro"/>
</dbReference>
<evidence type="ECO:0000256" key="3">
    <source>
        <dbReference type="ARBA" id="ARBA00023002"/>
    </source>
</evidence>
<dbReference type="CDD" id="cd13880">
    <property type="entry name" value="CuRO_2_MaLCC_like"/>
    <property type="match status" value="1"/>
</dbReference>
<comment type="similarity">
    <text evidence="1">Belongs to the multicopper oxidase family.</text>
</comment>
<dbReference type="FunFam" id="2.60.40.420:FF:000045">
    <property type="entry name" value="Laccase 2"/>
    <property type="match status" value="1"/>
</dbReference>
<accession>A0AAN7AEC3</accession>
<dbReference type="InterPro" id="IPR033138">
    <property type="entry name" value="Cu_oxidase_CS"/>
</dbReference>
<dbReference type="PANTHER" id="PTHR11709:SF71">
    <property type="entry name" value="OXIDOREDUCTASE TPCJ"/>
    <property type="match status" value="1"/>
</dbReference>
<reference evidence="8" key="2">
    <citation type="submission" date="2023-05" db="EMBL/GenBank/DDBJ databases">
        <authorList>
            <consortium name="Lawrence Berkeley National Laboratory"/>
            <person name="Steindorff A."/>
            <person name="Hensen N."/>
            <person name="Bonometti L."/>
            <person name="Westerberg I."/>
            <person name="Brannstrom I.O."/>
            <person name="Guillou S."/>
            <person name="Cros-Aarteil S."/>
            <person name="Calhoun S."/>
            <person name="Haridas S."/>
            <person name="Kuo A."/>
            <person name="Mondo S."/>
            <person name="Pangilinan J."/>
            <person name="Riley R."/>
            <person name="Labutti K."/>
            <person name="Andreopoulos B."/>
            <person name="Lipzen A."/>
            <person name="Chen C."/>
            <person name="Yanf M."/>
            <person name="Daum C."/>
            <person name="Ng V."/>
            <person name="Clum A."/>
            <person name="Ohm R."/>
            <person name="Martin F."/>
            <person name="Silar P."/>
            <person name="Natvig D."/>
            <person name="Lalanne C."/>
            <person name="Gautier V."/>
            <person name="Ament-Velasquez S.L."/>
            <person name="Kruys A."/>
            <person name="Hutchinson M.I."/>
            <person name="Powell A.J."/>
            <person name="Barry K."/>
            <person name="Miller A.N."/>
            <person name="Grigoriev I.V."/>
            <person name="Debuchy R."/>
            <person name="Gladieux P."/>
            <person name="Thoren M.H."/>
            <person name="Johannesson H."/>
        </authorList>
    </citation>
    <scope>NUCLEOTIDE SEQUENCE</scope>
    <source>
        <strain evidence="8">PSN309</strain>
    </source>
</reference>
<proteinExistence type="inferred from homology"/>
<keyword evidence="2" id="KW-0479">Metal-binding</keyword>
<evidence type="ECO:0000256" key="1">
    <source>
        <dbReference type="ARBA" id="ARBA00010609"/>
    </source>
</evidence>
<keyword evidence="9" id="KW-1185">Reference proteome</keyword>
<dbReference type="InterPro" id="IPR008972">
    <property type="entry name" value="Cupredoxin"/>
</dbReference>
<reference evidence="8" key="1">
    <citation type="journal article" date="2023" name="Mol. Phylogenet. Evol.">
        <title>Genome-scale phylogeny and comparative genomics of the fungal order Sordariales.</title>
        <authorList>
            <person name="Hensen N."/>
            <person name="Bonometti L."/>
            <person name="Westerberg I."/>
            <person name="Brannstrom I.O."/>
            <person name="Guillou S."/>
            <person name="Cros-Aarteil S."/>
            <person name="Calhoun S."/>
            <person name="Haridas S."/>
            <person name="Kuo A."/>
            <person name="Mondo S."/>
            <person name="Pangilinan J."/>
            <person name="Riley R."/>
            <person name="LaButti K."/>
            <person name="Andreopoulos B."/>
            <person name="Lipzen A."/>
            <person name="Chen C."/>
            <person name="Yan M."/>
            <person name="Daum C."/>
            <person name="Ng V."/>
            <person name="Clum A."/>
            <person name="Steindorff A."/>
            <person name="Ohm R.A."/>
            <person name="Martin F."/>
            <person name="Silar P."/>
            <person name="Natvig D.O."/>
            <person name="Lalanne C."/>
            <person name="Gautier V."/>
            <person name="Ament-Velasquez S.L."/>
            <person name="Kruys A."/>
            <person name="Hutchinson M.I."/>
            <person name="Powell A.J."/>
            <person name="Barry K."/>
            <person name="Miller A.N."/>
            <person name="Grigoriev I.V."/>
            <person name="Debuchy R."/>
            <person name="Gladieux P."/>
            <person name="Hiltunen Thoren M."/>
            <person name="Johannesson H."/>
        </authorList>
    </citation>
    <scope>NUCLEOTIDE SEQUENCE</scope>
    <source>
        <strain evidence="8">PSN309</strain>
    </source>
</reference>
<evidence type="ECO:0000259" key="7">
    <source>
        <dbReference type="Pfam" id="PF07732"/>
    </source>
</evidence>
<name>A0AAN7AEC3_9PEZI</name>
<feature type="domain" description="Plastocyanin-like" evidence="6">
    <location>
        <begin position="540"/>
        <end position="626"/>
    </location>
</feature>
<organism evidence="8 9">
    <name type="scientific">Podospora australis</name>
    <dbReference type="NCBI Taxonomy" id="1536484"/>
    <lineage>
        <taxon>Eukaryota</taxon>
        <taxon>Fungi</taxon>
        <taxon>Dikarya</taxon>
        <taxon>Ascomycota</taxon>
        <taxon>Pezizomycotina</taxon>
        <taxon>Sordariomycetes</taxon>
        <taxon>Sordariomycetidae</taxon>
        <taxon>Sordariales</taxon>
        <taxon>Podosporaceae</taxon>
        <taxon>Podospora</taxon>
    </lineage>
</organism>
<evidence type="ECO:0000259" key="5">
    <source>
        <dbReference type="Pfam" id="PF00394"/>
    </source>
</evidence>
<dbReference type="InterPro" id="IPR011707">
    <property type="entry name" value="Cu-oxidase-like_N"/>
</dbReference>
<dbReference type="Pfam" id="PF00394">
    <property type="entry name" value="Cu-oxidase"/>
    <property type="match status" value="1"/>
</dbReference>
<dbReference type="CDD" id="cd13901">
    <property type="entry name" value="CuRO_3_MaLCC_like"/>
    <property type="match status" value="1"/>
</dbReference>
<gene>
    <name evidence="8" type="ORF">QBC35DRAFT_509427</name>
</gene>
<dbReference type="EMBL" id="MU864617">
    <property type="protein sequence ID" value="KAK4182737.1"/>
    <property type="molecule type" value="Genomic_DNA"/>
</dbReference>
<evidence type="ECO:0000259" key="6">
    <source>
        <dbReference type="Pfam" id="PF07731"/>
    </source>
</evidence>
<dbReference type="InterPro" id="IPR045087">
    <property type="entry name" value="Cu-oxidase_fam"/>
</dbReference>
<feature type="domain" description="Plastocyanin-like" evidence="5">
    <location>
        <begin position="241"/>
        <end position="389"/>
    </location>
</feature>